<comment type="caution">
    <text evidence="5">The sequence shown here is derived from an EMBL/GenBank/DDBJ whole genome shotgun (WGS) entry which is preliminary data.</text>
</comment>
<evidence type="ECO:0000256" key="3">
    <source>
        <dbReference type="SAM" id="MobiDB-lite"/>
    </source>
</evidence>
<evidence type="ECO:0000259" key="4">
    <source>
        <dbReference type="Pfam" id="PF01915"/>
    </source>
</evidence>
<accession>A0ABQ0BHH0</accession>
<dbReference type="InterPro" id="IPR002772">
    <property type="entry name" value="Glyco_hydro_3_C"/>
</dbReference>
<keyword evidence="2" id="KW-0378">Hydrolase</keyword>
<dbReference type="PANTHER" id="PTHR42721:SF3">
    <property type="entry name" value="BETA-D-XYLOSIDASE 5-RELATED"/>
    <property type="match status" value="1"/>
</dbReference>
<dbReference type="PANTHER" id="PTHR42721">
    <property type="entry name" value="SUGAR HYDROLASE-RELATED"/>
    <property type="match status" value="1"/>
</dbReference>
<sequence>MLLGNYSGTPSRYTTLLRGMQEEADKRGIEILYAEGCDLYKKEYRNLCETDLIPEAVLAARKSDIAVLCLGLSPVLKGEEGEEDAVQCDRDNLGLPGRQAEL</sequence>
<proteinExistence type="inferred from homology"/>
<dbReference type="Gene3D" id="3.40.50.1700">
    <property type="entry name" value="Glycoside hydrolase family 3 C-terminal domain"/>
    <property type="match status" value="1"/>
</dbReference>
<gene>
    <name evidence="5" type="ORF">K040078D81_50230</name>
</gene>
<keyword evidence="6" id="KW-1185">Reference proteome</keyword>
<reference evidence="5 6" key="1">
    <citation type="submission" date="2024-04" db="EMBL/GenBank/DDBJ databases">
        <title>Defined microbial consortia suppress multidrug-resistant proinflammatory Enterobacteriaceae via ecological control.</title>
        <authorList>
            <person name="Furuichi M."/>
            <person name="Kawaguchi T."/>
            <person name="Pust M."/>
            <person name="Yasuma K."/>
            <person name="Plichta D."/>
            <person name="Hasegawa N."/>
            <person name="Ohya T."/>
            <person name="Bhattarai S."/>
            <person name="Sasajima S."/>
            <person name="Aoto Y."/>
            <person name="Tuganbaev T."/>
            <person name="Yaginuma M."/>
            <person name="Ueda M."/>
            <person name="Okahashi N."/>
            <person name="Amafuji K."/>
            <person name="Kiridooshi Y."/>
            <person name="Sugita K."/>
            <person name="Strazar M."/>
            <person name="Skelly A."/>
            <person name="Suda W."/>
            <person name="Hattori M."/>
            <person name="Nakamoto N."/>
            <person name="Caballero S."/>
            <person name="Norman J."/>
            <person name="Olle B."/>
            <person name="Tanoue T."/>
            <person name="Arita M."/>
            <person name="Bucci V."/>
            <person name="Atarashi K."/>
            <person name="Xavier R."/>
            <person name="Honda K."/>
        </authorList>
    </citation>
    <scope>NUCLEOTIDE SEQUENCE [LARGE SCALE GENOMIC DNA]</scope>
    <source>
        <strain evidence="6">k04-0078-D8-1</strain>
    </source>
</reference>
<evidence type="ECO:0000313" key="6">
    <source>
        <dbReference type="Proteomes" id="UP001600943"/>
    </source>
</evidence>
<feature type="domain" description="Glycoside hydrolase family 3 C-terminal" evidence="4">
    <location>
        <begin position="2"/>
        <end position="102"/>
    </location>
</feature>
<evidence type="ECO:0000313" key="5">
    <source>
        <dbReference type="EMBL" id="GAA6410906.1"/>
    </source>
</evidence>
<dbReference type="SUPFAM" id="SSF52279">
    <property type="entry name" value="Beta-D-glucan exohydrolase, C-terminal domain"/>
    <property type="match status" value="1"/>
</dbReference>
<comment type="similarity">
    <text evidence="1">Belongs to the glycosyl hydrolase 3 family.</text>
</comment>
<evidence type="ECO:0000256" key="2">
    <source>
        <dbReference type="ARBA" id="ARBA00022801"/>
    </source>
</evidence>
<organism evidence="5 6">
    <name type="scientific">Blautia hominis</name>
    <dbReference type="NCBI Taxonomy" id="2025493"/>
    <lineage>
        <taxon>Bacteria</taxon>
        <taxon>Bacillati</taxon>
        <taxon>Bacillota</taxon>
        <taxon>Clostridia</taxon>
        <taxon>Lachnospirales</taxon>
        <taxon>Lachnospiraceae</taxon>
        <taxon>Blautia</taxon>
    </lineage>
</organism>
<dbReference type="EMBL" id="BAABYW010000002">
    <property type="protein sequence ID" value="GAA6410906.1"/>
    <property type="molecule type" value="Genomic_DNA"/>
</dbReference>
<dbReference type="Proteomes" id="UP001600943">
    <property type="component" value="Unassembled WGS sequence"/>
</dbReference>
<protein>
    <recommendedName>
        <fullName evidence="4">Glycoside hydrolase family 3 C-terminal domain-containing protein</fullName>
    </recommendedName>
</protein>
<evidence type="ECO:0000256" key="1">
    <source>
        <dbReference type="ARBA" id="ARBA00005336"/>
    </source>
</evidence>
<dbReference type="InterPro" id="IPR036881">
    <property type="entry name" value="Glyco_hydro_3_C_sf"/>
</dbReference>
<dbReference type="InterPro" id="IPR044993">
    <property type="entry name" value="BXL"/>
</dbReference>
<dbReference type="Pfam" id="PF01915">
    <property type="entry name" value="Glyco_hydro_3_C"/>
    <property type="match status" value="1"/>
</dbReference>
<feature type="region of interest" description="Disordered" evidence="3">
    <location>
        <begin position="81"/>
        <end position="102"/>
    </location>
</feature>
<dbReference type="RefSeq" id="WP_288890263.1">
    <property type="nucleotide sequence ID" value="NZ_BAABYW010000002.1"/>
</dbReference>
<name>A0ABQ0BHH0_9FIRM</name>